<accession>A0ABY6MUZ5</accession>
<evidence type="ECO:0000313" key="1">
    <source>
        <dbReference type="EMBL" id="UZD55832.1"/>
    </source>
</evidence>
<dbReference type="InterPro" id="IPR045445">
    <property type="entry name" value="DUF6502"/>
</dbReference>
<dbReference type="Proteomes" id="UP001163266">
    <property type="component" value="Chromosome"/>
</dbReference>
<dbReference type="EMBL" id="CP110257">
    <property type="protein sequence ID" value="UZD55832.1"/>
    <property type="molecule type" value="Genomic_DNA"/>
</dbReference>
<dbReference type="Pfam" id="PF20112">
    <property type="entry name" value="DUF6502"/>
    <property type="match status" value="1"/>
</dbReference>
<proteinExistence type="predicted"/>
<gene>
    <name evidence="1" type="ORF">OMP39_04425</name>
</gene>
<organism evidence="1 2">
    <name type="scientific">Caldimonas aquatica</name>
    <dbReference type="NCBI Taxonomy" id="376175"/>
    <lineage>
        <taxon>Bacteria</taxon>
        <taxon>Pseudomonadati</taxon>
        <taxon>Pseudomonadota</taxon>
        <taxon>Betaproteobacteria</taxon>
        <taxon>Burkholderiales</taxon>
        <taxon>Sphaerotilaceae</taxon>
        <taxon>Caldimonas</taxon>
    </lineage>
</organism>
<evidence type="ECO:0000313" key="2">
    <source>
        <dbReference type="Proteomes" id="UP001163266"/>
    </source>
</evidence>
<reference evidence="1" key="1">
    <citation type="submission" date="2022-10" db="EMBL/GenBank/DDBJ databases">
        <title>Complete genome sequence of Schlegelella aquatica LMG 23380.</title>
        <authorList>
            <person name="Musilova J."/>
            <person name="Kourilova X."/>
            <person name="Bezdicek M."/>
            <person name="Hermankova K."/>
            <person name="Obruca S."/>
            <person name="Sedlar K."/>
        </authorList>
    </citation>
    <scope>NUCLEOTIDE SEQUENCE</scope>
    <source>
        <strain evidence="1">LMG 23380</strain>
    </source>
</reference>
<name>A0ABY6MUZ5_9BURK</name>
<sequence length="296" mass="32060">MDTRLHPTALASDLDAQGPLGELHAALRAVLLPLARLAVAQGLPYAQAEALLKLAFLEAGREAHGGHAQRAVSRISAATGLSRREVTRLLQRPEGDPPPRRSPATELFTRWLSDPALRTPEGRPMALPRQGPAPSFESLAQAVTRDVHPRSLLEELCRLGLAELDAAGETVHLLRETYVPQGDLVRMLGFLGANVGDHFSAAVANVLTDGKRHFEQALFADELSGESLEQVRRLVTEQWQALLTALVPAITRLIEEDRAAGRAQDQRLRIGLYTYTDAMPAASGSNPPSPPSDQEN</sequence>
<dbReference type="RefSeq" id="WP_264893585.1">
    <property type="nucleotide sequence ID" value="NZ_CP110257.1"/>
</dbReference>
<keyword evidence="2" id="KW-1185">Reference proteome</keyword>
<protein>
    <submittedName>
        <fullName evidence="1">DUF6502 family protein</fullName>
    </submittedName>
</protein>